<dbReference type="Pfam" id="PF13263">
    <property type="entry name" value="PHP_C"/>
    <property type="match status" value="1"/>
</dbReference>
<dbReference type="InterPro" id="IPR003141">
    <property type="entry name" value="Pol/His_phosphatase_N"/>
</dbReference>
<dbReference type="GO" id="GO:0004534">
    <property type="term" value="F:5'-3' RNA exonuclease activity"/>
    <property type="evidence" value="ECO:0007669"/>
    <property type="project" value="TreeGrafter"/>
</dbReference>
<feature type="domain" description="Polymerase/histidinol phosphatase N-terminal" evidence="2">
    <location>
        <begin position="11"/>
        <end position="91"/>
    </location>
</feature>
<dbReference type="Pfam" id="PF13476">
    <property type="entry name" value="AAA_23"/>
    <property type="match status" value="1"/>
</dbReference>
<reference evidence="4" key="1">
    <citation type="submission" date="2012-11" db="EMBL/GenBank/DDBJ databases">
        <authorList>
            <person name="Lucero-Rivera Y.E."/>
            <person name="Tovar-Ramirez D."/>
        </authorList>
    </citation>
    <scope>NUCLEOTIDE SEQUENCE [LARGE SCALE GENOMIC DNA]</scope>
    <source>
        <strain evidence="4">Araruama</strain>
    </source>
</reference>
<evidence type="ECO:0000256" key="1">
    <source>
        <dbReference type="SAM" id="Coils"/>
    </source>
</evidence>
<dbReference type="GO" id="GO:0016887">
    <property type="term" value="F:ATP hydrolysis activity"/>
    <property type="evidence" value="ECO:0007669"/>
    <property type="project" value="InterPro"/>
</dbReference>
<organism evidence="3 4">
    <name type="scientific">Candidatus Magnetoglobus multicellularis str. Araruama</name>
    <dbReference type="NCBI Taxonomy" id="890399"/>
    <lineage>
        <taxon>Bacteria</taxon>
        <taxon>Pseudomonadati</taxon>
        <taxon>Thermodesulfobacteriota</taxon>
        <taxon>Desulfobacteria</taxon>
        <taxon>Desulfobacterales</taxon>
        <taxon>Desulfobacteraceae</taxon>
        <taxon>Candidatus Magnetoglobus</taxon>
    </lineage>
</organism>
<accession>A0A1V1P4T4</accession>
<dbReference type="InterPro" id="IPR016195">
    <property type="entry name" value="Pol/histidinol_Pase-like"/>
</dbReference>
<dbReference type="AlphaFoldDB" id="A0A1V1P4T4"/>
<dbReference type="PANTHER" id="PTHR42924">
    <property type="entry name" value="EXONUCLEASE"/>
    <property type="match status" value="1"/>
</dbReference>
<dbReference type="GO" id="GO:0005524">
    <property type="term" value="F:ATP binding"/>
    <property type="evidence" value="ECO:0007669"/>
    <property type="project" value="InterPro"/>
</dbReference>
<dbReference type="InterPro" id="IPR052018">
    <property type="entry name" value="PHP_domain"/>
</dbReference>
<dbReference type="SUPFAM" id="SSF89550">
    <property type="entry name" value="PHP domain-like"/>
    <property type="match status" value="1"/>
</dbReference>
<dbReference type="EMBL" id="ATBP01000547">
    <property type="protein sequence ID" value="ETR69830.1"/>
    <property type="molecule type" value="Genomic_DNA"/>
</dbReference>
<feature type="coiled-coil region" evidence="1">
    <location>
        <begin position="617"/>
        <end position="651"/>
    </location>
</feature>
<dbReference type="GO" id="GO:0035312">
    <property type="term" value="F:5'-3' DNA exonuclease activity"/>
    <property type="evidence" value="ECO:0007669"/>
    <property type="project" value="TreeGrafter"/>
</dbReference>
<dbReference type="PANTHER" id="PTHR42924:SF3">
    <property type="entry name" value="POLYMERASE_HISTIDINOL PHOSPHATASE N-TERMINAL DOMAIN-CONTAINING PROTEIN"/>
    <property type="match status" value="1"/>
</dbReference>
<dbReference type="SMART" id="SM00481">
    <property type="entry name" value="POLIIIAc"/>
    <property type="match status" value="1"/>
</dbReference>
<dbReference type="Gene3D" id="3.40.50.300">
    <property type="entry name" value="P-loop containing nucleotide triphosphate hydrolases"/>
    <property type="match status" value="2"/>
</dbReference>
<dbReference type="InterPro" id="IPR038729">
    <property type="entry name" value="Rad50/SbcC_AAA"/>
</dbReference>
<comment type="caution">
    <text evidence="3">The sequence shown here is derived from an EMBL/GenBank/DDBJ whole genome shotgun (WGS) entry which is preliminary data.</text>
</comment>
<dbReference type="NCBIfam" id="NF045780">
    <property type="entry name" value="TrlF_fam_ATP"/>
    <property type="match status" value="1"/>
</dbReference>
<sequence>MHYPGSRWWKFDFHVHTPASNDYKISPDSIRVDEWLYKAMQSDMDCLVVTDHNSAGWINKLKECNQKLADEQADGFKEITIFPGCEITVANASSRVHLLAVFDPEFSTENITSILGQCGITSGFGDDQQTSTKKSFFETVEIINKEGIAIPAHIDGKQGLLYEITTINPDLKKNLAQIFAAEFCDPHQFEKADVLLKNMLSLIAKVAGSDAHHPDDIGRHFSWVKMSKPSIADLRLALKDHEFCLKNQTTAPNRHPDRYLSELRIQNMRHCGRIPENPLIVQFHPHYNAIIGGRGTGKSTIIESIRFATRRDQDLTTEAPGVREKLDKLLSLDKGVMLNETEILLNVHRRGENFRIRWRHDGQGAVLEKQVNDKWLETESGDLKTRFPVSIFSQKQIYELASNPRGLLNIVDRSPEVNYSEWLSRWKELESRFFQLSETKRLLLSQLAEESQIQTKLNDVISDLEQYEKKGHAEILRQYQKRTQQDSVLQLQHFFVNLHHNISNLADDAELPDLQAQLFDSQEELTEEIKRIHDQTAQEVESISMALRDLAQKVMTLKAKREQDLLSSKWKQDFDKTMASYDHLKTEYGGQEGQMIIVRYGEWVQKRSQLNNRLKQMASIRKEIDIIQKSIDEIKEQLLALRKELFEKRQLFMSKVVGDNDYVRMELVHMGDMSNLEDVYRNYLNLENGKFASSVYDNEIENSILWQLIHWENSQLDENVLPQLISDMKRDTYQIAIGENLGNHKAFDNRLQGLNHEQPSCFDRLETWWPEDLLRVKYAKDTKNKKFENLEAGGSDGQKAAAILAFLLSYGDDPLIIDQPEDDLDNSLIYDLIVSQIHCNKDRRQVIIVSHNPNIVVNGDAELVHILNVKNGQTQINQQGGLGEPEIRKSICQIMEGGRDAFEKRYNRIFLEA</sequence>
<proteinExistence type="predicted"/>
<name>A0A1V1P4T4_9BACT</name>
<gene>
    <name evidence="3" type="ORF">OMM_03666</name>
</gene>
<protein>
    <submittedName>
        <fullName evidence="3">PHP family phosphoesterase fused to chromosome segregation ATPase</fullName>
    </submittedName>
</protein>
<dbReference type="SUPFAM" id="SSF52540">
    <property type="entry name" value="P-loop containing nucleoside triphosphate hydrolases"/>
    <property type="match status" value="1"/>
</dbReference>
<evidence type="ECO:0000313" key="4">
    <source>
        <dbReference type="Proteomes" id="UP000189670"/>
    </source>
</evidence>
<dbReference type="Gene3D" id="3.20.20.140">
    <property type="entry name" value="Metal-dependent hydrolases"/>
    <property type="match status" value="1"/>
</dbReference>
<dbReference type="InterPro" id="IPR027417">
    <property type="entry name" value="P-loop_NTPase"/>
</dbReference>
<evidence type="ECO:0000259" key="2">
    <source>
        <dbReference type="SMART" id="SM00481"/>
    </source>
</evidence>
<keyword evidence="1" id="KW-0175">Coiled coil</keyword>
<evidence type="ECO:0000313" key="3">
    <source>
        <dbReference type="EMBL" id="ETR69830.1"/>
    </source>
</evidence>
<dbReference type="GO" id="GO:0006302">
    <property type="term" value="P:double-strand break repair"/>
    <property type="evidence" value="ECO:0007669"/>
    <property type="project" value="InterPro"/>
</dbReference>
<dbReference type="InterPro" id="IPR054787">
    <property type="entry name" value="TrlF_ATPase"/>
</dbReference>
<dbReference type="Proteomes" id="UP000189670">
    <property type="component" value="Unassembled WGS sequence"/>
</dbReference>